<proteinExistence type="evidence at transcript level"/>
<feature type="chain" id="PRO_5031153486" evidence="1">
    <location>
        <begin position="22"/>
        <end position="635"/>
    </location>
</feature>
<keyword evidence="1" id="KW-0732">Signal</keyword>
<evidence type="ECO:0000256" key="1">
    <source>
        <dbReference type="SAM" id="SignalP"/>
    </source>
</evidence>
<evidence type="ECO:0000313" key="2">
    <source>
        <dbReference type="EMBL" id="QII57727.1"/>
    </source>
</evidence>
<feature type="signal peptide" evidence="1">
    <location>
        <begin position="1"/>
        <end position="21"/>
    </location>
</feature>
<organism evidence="2">
    <name type="scientific">Culicoides obsoletus</name>
    <name type="common">Biting midge</name>
    <name type="synonym">Ceratopogon obsoletus</name>
    <dbReference type="NCBI Taxonomy" id="289301"/>
    <lineage>
        <taxon>Eukaryota</taxon>
        <taxon>Metazoa</taxon>
        <taxon>Ecdysozoa</taxon>
        <taxon>Arthropoda</taxon>
        <taxon>Hexapoda</taxon>
        <taxon>Insecta</taxon>
        <taxon>Pterygota</taxon>
        <taxon>Neoptera</taxon>
        <taxon>Endopterygota</taxon>
        <taxon>Diptera</taxon>
        <taxon>Nematocera</taxon>
        <taxon>Chironomoidea</taxon>
        <taxon>Ceratopogonidae</taxon>
        <taxon>Ceratopogoninae</taxon>
        <taxon>Culicoides</taxon>
        <taxon>Avaritia</taxon>
    </lineage>
</organism>
<dbReference type="PANTHER" id="PTHR47890">
    <property type="entry name" value="LD24308P"/>
    <property type="match status" value="1"/>
</dbReference>
<dbReference type="Pfam" id="PF16061">
    <property type="entry name" value="DUF4803"/>
    <property type="match status" value="1"/>
</dbReference>
<dbReference type="InterPro" id="IPR032062">
    <property type="entry name" value="DUF4803"/>
</dbReference>
<dbReference type="EMBL" id="MN123711">
    <property type="protein sequence ID" value="QII57727.1"/>
    <property type="molecule type" value="mRNA"/>
</dbReference>
<name>A0A7U3RE88_CULOB</name>
<reference evidence="2" key="1">
    <citation type="journal article" date="2020" name="Allergy">
        <title>Component-resolved microarray analysis of IgE sensitization profiles to Culicoides recombinant allergens in horses with insect bite hypersensitivity.</title>
        <authorList>
            <person name="Novotny E.N."/>
            <person name="White S.J."/>
            <person name="Wilson A.D."/>
            <person name="Stefansdottir S.B."/>
            <person name="Tijhaar E."/>
            <person name="Jonsdottir S."/>
            <person name="Frey R."/>
            <person name="Reiche D."/>
            <person name="Rose H."/>
            <person name="Rhyner C."/>
            <person name="Schupbach-Regula G."/>
            <person name="Torsteinsdottir S."/>
            <person name="Alcocer M."/>
            <person name="Marti E."/>
        </authorList>
    </citation>
    <scope>NUCLEOTIDE SEQUENCE</scope>
    <source>
        <tissue evidence="2">Salivary gland</tissue>
    </source>
</reference>
<protein>
    <submittedName>
        <fullName evidence="2">Allergen Cul o 10</fullName>
    </submittedName>
</protein>
<dbReference type="AlphaFoldDB" id="A0A7U3RE88"/>
<accession>A0A7U3RE88</accession>
<dbReference type="PANTHER" id="PTHR47890:SF1">
    <property type="entry name" value="LD24308P"/>
    <property type="match status" value="1"/>
</dbReference>
<sequence length="635" mass="72871">MKFSGFLAILLVTAFPLCVHGFSLTTVASEFFDFVLSKVFDASWDPLQGLFVKKETAYEKITKQLTEVISKIDKLTEDFKNSIKDVKNHITLEIRTSKIQDLQEKIESKFKSTMEFVNSIHSLENTTIQEIVMDLTQGPDSIENLITQFHVKVFGSDTIYLENVIQAIRANKHYFSTNTGTSEEVVLYKFFLTMLSVQYKAMILQKINCYLKFRLSMGIFQTEIAIYEKRFKNRVQESMERMRNAFLLSNRDLYKLDAKKYERGVTFAEVTRFNQIYFTSESNFESCWSVCEDYAKPRHNFEERYSYPQQRQCKGTISKCRSEHINDYHVWVTTGNEDKRYQYVARRLSYDNFRPGYRYGQMSHVTNNSKIVDFSGWTRGFGHCDVCRCQCDEPDDKESVRSFVLTPLRSDTDKNMVITGVQLAVKGKSFVLKIHQAPLMPLGKVNSSVSVKISNPSPKDKIFKLEHNKRRVYIGTAKLDSMKFPNYVATGVKFAEKNGNLALEVRFTKFNYTAGLLYKADDKANTITRFNNLSKNVIQRGKSGNSPLQYRDNAPSAETKRGLIEFGPSNLHDDVGQSTIPFLDLQEVRSTVTALTGIGLQFRGREKSGGFIAPTLVTYPMFIGNEVQETKALLQ</sequence>